<dbReference type="InterPro" id="IPR036513">
    <property type="entry name" value="STAS_dom_sf"/>
</dbReference>
<dbReference type="InterPro" id="IPR002645">
    <property type="entry name" value="STAS_dom"/>
</dbReference>
<protein>
    <recommendedName>
        <fullName evidence="1">STAS domain-containing protein</fullName>
    </recommendedName>
</protein>
<dbReference type="EMBL" id="AP021888">
    <property type="protein sequence ID" value="BBP43217.1"/>
    <property type="molecule type" value="Genomic_DNA"/>
</dbReference>
<organism evidence="2 3">
    <name type="scientific">Thiosulfativibrio zosterae</name>
    <dbReference type="NCBI Taxonomy" id="2675053"/>
    <lineage>
        <taxon>Bacteria</taxon>
        <taxon>Pseudomonadati</taxon>
        <taxon>Pseudomonadota</taxon>
        <taxon>Gammaproteobacteria</taxon>
        <taxon>Thiotrichales</taxon>
        <taxon>Piscirickettsiaceae</taxon>
        <taxon>Thiosulfativibrio</taxon>
    </lineage>
</organism>
<evidence type="ECO:0000259" key="1">
    <source>
        <dbReference type="PROSITE" id="PS50801"/>
    </source>
</evidence>
<dbReference type="SUPFAM" id="SSF52091">
    <property type="entry name" value="SpoIIaa-like"/>
    <property type="match status" value="1"/>
</dbReference>
<evidence type="ECO:0000313" key="3">
    <source>
        <dbReference type="Proteomes" id="UP000501466"/>
    </source>
</evidence>
<accession>A0A6F8PME5</accession>
<dbReference type="Pfam" id="PF13466">
    <property type="entry name" value="STAS_2"/>
    <property type="match status" value="1"/>
</dbReference>
<dbReference type="KEGG" id="tzo:THMIRHAT_09630"/>
<dbReference type="RefSeq" id="WP_173291040.1">
    <property type="nucleotide sequence ID" value="NZ_AP021888.1"/>
</dbReference>
<name>A0A6F8PME5_9GAMM</name>
<dbReference type="InterPro" id="IPR058548">
    <property type="entry name" value="MlaB-like_STAS"/>
</dbReference>
<proteinExistence type="predicted"/>
<feature type="domain" description="STAS" evidence="1">
    <location>
        <begin position="19"/>
        <end position="114"/>
    </location>
</feature>
<dbReference type="PROSITE" id="PS50801">
    <property type="entry name" value="STAS"/>
    <property type="match status" value="1"/>
</dbReference>
<reference evidence="3" key="1">
    <citation type="submission" date="2019-11" db="EMBL/GenBank/DDBJ databases">
        <title>Isolation and characterization of two novel species in the genus Thiomicrorhabdus.</title>
        <authorList>
            <person name="Mochizuki J."/>
            <person name="Kojima H."/>
            <person name="Fukui M."/>
        </authorList>
    </citation>
    <scope>NUCLEOTIDE SEQUENCE [LARGE SCALE GENOMIC DNA]</scope>
    <source>
        <strain evidence="3">AkT22</strain>
    </source>
</reference>
<keyword evidence="3" id="KW-1185">Reference proteome</keyword>
<dbReference type="Proteomes" id="UP000501466">
    <property type="component" value="Chromosome"/>
</dbReference>
<sequence length="114" mass="12577">MFFKSKKAVLKFSVSDQCLNFEGPVNADTVSQFVKQWQIHIKKTPVEVLSVDWSAVTESDSTGLALMLSIQAKQAAHLSLKNVPPKLLTLLHLYDLEEVFELPAAAQLSHGAVL</sequence>
<gene>
    <name evidence="2" type="ORF">THMIRHAT_09630</name>
</gene>
<dbReference type="AlphaFoldDB" id="A0A6F8PME5"/>
<dbReference type="Gene3D" id="3.30.750.24">
    <property type="entry name" value="STAS domain"/>
    <property type="match status" value="1"/>
</dbReference>
<evidence type="ECO:0000313" key="2">
    <source>
        <dbReference type="EMBL" id="BBP43217.1"/>
    </source>
</evidence>